<name>C6HWS7_9BACT</name>
<dbReference type="AlphaFoldDB" id="C6HWS7"/>
<organism evidence="5 6">
    <name type="scientific">Leptospirillum ferrodiazotrophum</name>
    <dbReference type="NCBI Taxonomy" id="412449"/>
    <lineage>
        <taxon>Bacteria</taxon>
        <taxon>Pseudomonadati</taxon>
        <taxon>Nitrospirota</taxon>
        <taxon>Nitrospiria</taxon>
        <taxon>Nitrospirales</taxon>
        <taxon>Nitrospiraceae</taxon>
        <taxon>Leptospirillum</taxon>
    </lineage>
</organism>
<proteinExistence type="predicted"/>
<accession>C6HWS7</accession>
<keyword evidence="5" id="KW-0406">Ion transport</keyword>
<dbReference type="GO" id="GO:0005886">
    <property type="term" value="C:plasma membrane"/>
    <property type="evidence" value="ECO:0007669"/>
    <property type="project" value="UniProtKB-SubCell"/>
</dbReference>
<evidence type="ECO:0000259" key="3">
    <source>
        <dbReference type="PROSITE" id="PS51201"/>
    </source>
</evidence>
<keyword evidence="6" id="KW-1185">Reference proteome</keyword>
<evidence type="ECO:0000256" key="2">
    <source>
        <dbReference type="SAM" id="Phobius"/>
    </source>
</evidence>
<keyword evidence="2" id="KW-1133">Transmembrane helix</keyword>
<evidence type="ECO:0000313" key="6">
    <source>
        <dbReference type="Proteomes" id="UP000009374"/>
    </source>
</evidence>
<dbReference type="Pfam" id="PF07885">
    <property type="entry name" value="Ion_trans_2"/>
    <property type="match status" value="1"/>
</dbReference>
<dbReference type="SUPFAM" id="SSF51735">
    <property type="entry name" value="NAD(P)-binding Rossmann-fold domains"/>
    <property type="match status" value="1"/>
</dbReference>
<feature type="transmembrane region" description="Helical" evidence="2">
    <location>
        <begin position="59"/>
        <end position="79"/>
    </location>
</feature>
<keyword evidence="5" id="KW-0407">Ion channel</keyword>
<dbReference type="GO" id="GO:0006813">
    <property type="term" value="P:potassium ion transport"/>
    <property type="evidence" value="ECO:0007669"/>
    <property type="project" value="InterPro"/>
</dbReference>
<dbReference type="GO" id="GO:0008324">
    <property type="term" value="F:monoatomic cation transmembrane transporter activity"/>
    <property type="evidence" value="ECO:0007669"/>
    <property type="project" value="InterPro"/>
</dbReference>
<dbReference type="InterPro" id="IPR036721">
    <property type="entry name" value="RCK_C_sf"/>
</dbReference>
<dbReference type="InterPro" id="IPR036291">
    <property type="entry name" value="NAD(P)-bd_dom_sf"/>
</dbReference>
<dbReference type="PANTHER" id="PTHR43833:SF9">
    <property type="entry name" value="POTASSIUM CHANNEL PROTEIN YUGO-RELATED"/>
    <property type="match status" value="1"/>
</dbReference>
<dbReference type="PROSITE" id="PS51201">
    <property type="entry name" value="RCK_N"/>
    <property type="match status" value="1"/>
</dbReference>
<keyword evidence="5" id="KW-0813">Transport</keyword>
<feature type="domain" description="RCK C-terminal" evidence="4">
    <location>
        <begin position="247"/>
        <end position="333"/>
    </location>
</feature>
<keyword evidence="2" id="KW-0472">Membrane</keyword>
<dbReference type="SUPFAM" id="SSF116726">
    <property type="entry name" value="TrkA C-terminal domain-like"/>
    <property type="match status" value="1"/>
</dbReference>
<evidence type="ECO:0000313" key="5">
    <source>
        <dbReference type="EMBL" id="EES52887.1"/>
    </source>
</evidence>
<dbReference type="Gene3D" id="1.10.287.70">
    <property type="match status" value="1"/>
</dbReference>
<gene>
    <name evidence="5" type="ORF">UBAL3_82700002</name>
</gene>
<evidence type="ECO:0000259" key="4">
    <source>
        <dbReference type="PROSITE" id="PS51202"/>
    </source>
</evidence>
<feature type="transmembrane region" description="Helical" evidence="2">
    <location>
        <begin position="34"/>
        <end position="52"/>
    </location>
</feature>
<dbReference type="InterPro" id="IPR050721">
    <property type="entry name" value="Trk_Ktr_HKT_K-transport"/>
</dbReference>
<dbReference type="Pfam" id="PF02254">
    <property type="entry name" value="TrkA_N"/>
    <property type="match status" value="1"/>
</dbReference>
<dbReference type="PROSITE" id="PS51202">
    <property type="entry name" value="RCK_C"/>
    <property type="match status" value="1"/>
</dbReference>
<dbReference type="Proteomes" id="UP000009374">
    <property type="component" value="Unassembled WGS sequence"/>
</dbReference>
<evidence type="ECO:0000256" key="1">
    <source>
        <dbReference type="ARBA" id="ARBA00004651"/>
    </source>
</evidence>
<protein>
    <submittedName>
        <fullName evidence="5">Putative potassium channel protein, TrkA</fullName>
    </submittedName>
</protein>
<dbReference type="Gene3D" id="3.30.70.1450">
    <property type="entry name" value="Regulator of K+ conductance, C-terminal domain"/>
    <property type="match status" value="1"/>
</dbReference>
<dbReference type="InterPro" id="IPR013099">
    <property type="entry name" value="K_chnl_dom"/>
</dbReference>
<dbReference type="InterPro" id="IPR006037">
    <property type="entry name" value="RCK_C"/>
</dbReference>
<dbReference type="Gene3D" id="3.40.50.720">
    <property type="entry name" value="NAD(P)-binding Rossmann-like Domain"/>
    <property type="match status" value="1"/>
</dbReference>
<dbReference type="EMBL" id="GG693871">
    <property type="protein sequence ID" value="EES52887.1"/>
    <property type="molecule type" value="Genomic_DNA"/>
</dbReference>
<dbReference type="SUPFAM" id="SSF81324">
    <property type="entry name" value="Voltage-gated potassium channels"/>
    <property type="match status" value="1"/>
</dbReference>
<dbReference type="Pfam" id="PF02080">
    <property type="entry name" value="TrkA_C"/>
    <property type="match status" value="1"/>
</dbReference>
<feature type="domain" description="RCK N-terminal" evidence="3">
    <location>
        <begin position="107"/>
        <end position="225"/>
    </location>
</feature>
<dbReference type="PANTHER" id="PTHR43833">
    <property type="entry name" value="POTASSIUM CHANNEL PROTEIN 2-RELATED-RELATED"/>
    <property type="match status" value="1"/>
</dbReference>
<reference evidence="5 6" key="1">
    <citation type="journal article" date="2009" name="Appl. Environ. Microbiol.">
        <title>Community genomic and proteomic analyses of chemoautotrophic iron-oxidizing "Leptospirillum rubarum" (Group II) and "Leptospirillum ferrodiazotrophum" (Group III) bacteria in acid mine drainage biofilms.</title>
        <authorList>
            <person name="Goltsman D.S."/>
            <person name="Denef V.J."/>
            <person name="Singer S.W."/>
            <person name="VerBerkmoes N.C."/>
            <person name="Lefsrud M."/>
            <person name="Mueller R.S."/>
            <person name="Dick G.J."/>
            <person name="Sun C.L."/>
            <person name="Wheeler K.E."/>
            <person name="Zemla A."/>
            <person name="Baker B.J."/>
            <person name="Hauser L."/>
            <person name="Land M."/>
            <person name="Shah M.B."/>
            <person name="Thelen M.P."/>
            <person name="Hettich R.L."/>
            <person name="Banfield J.F."/>
        </authorList>
    </citation>
    <scope>NUCLEOTIDE SEQUENCE [LARGE SCALE GENOMIC DNA]</scope>
</reference>
<comment type="subcellular location">
    <subcellularLocation>
        <location evidence="1">Cell membrane</location>
        <topology evidence="1">Multi-pass membrane protein</topology>
    </subcellularLocation>
</comment>
<keyword evidence="2" id="KW-0812">Transmembrane</keyword>
<sequence>MTPIQRFRLSLLLLLLLVGGGTLGYREIEGWGWLDSLFMTVITLSTVGYQTVHPLDRAGIFFTMGLIVVGVGTVGYAIATLTETILEGHLQNFWGGRKMERTIEKMEKHVIVCGFGRIGALTVPALHAQGIPFVIVEENPETVKEILERKYPAVLGNATEEGVLKKAGIDRSSALLVTLSTRVADAAYIVMSTRIDHPNLTIIAVANDSRTEAKLLRAGASKVVSPFILGSHRMVMALTQPTLLDVMDVVSGRDGMGLSFEELVIPEASIFCDHSIAEIAMKHGFRSHIIAIRPAGGKNFVLPTAQSVLRANDQIVIIGSRDEIKRIRELMDRSGEPS</sequence>
<dbReference type="InterPro" id="IPR003148">
    <property type="entry name" value="RCK_N"/>
</dbReference>